<proteinExistence type="predicted"/>
<keyword evidence="1" id="KW-1133">Transmembrane helix</keyword>
<name>A0A8S1DSV7_9INSE</name>
<keyword evidence="3" id="KW-1185">Reference proteome</keyword>
<feature type="transmembrane region" description="Helical" evidence="1">
    <location>
        <begin position="79"/>
        <end position="99"/>
    </location>
</feature>
<organism evidence="2 3">
    <name type="scientific">Cloeon dipterum</name>
    <dbReference type="NCBI Taxonomy" id="197152"/>
    <lineage>
        <taxon>Eukaryota</taxon>
        <taxon>Metazoa</taxon>
        <taxon>Ecdysozoa</taxon>
        <taxon>Arthropoda</taxon>
        <taxon>Hexapoda</taxon>
        <taxon>Insecta</taxon>
        <taxon>Pterygota</taxon>
        <taxon>Palaeoptera</taxon>
        <taxon>Ephemeroptera</taxon>
        <taxon>Pisciforma</taxon>
        <taxon>Baetidae</taxon>
        <taxon>Cloeon</taxon>
    </lineage>
</organism>
<evidence type="ECO:0000313" key="2">
    <source>
        <dbReference type="EMBL" id="CAB3384100.1"/>
    </source>
</evidence>
<dbReference type="EMBL" id="CADEPI010000337">
    <property type="protein sequence ID" value="CAB3384100.1"/>
    <property type="molecule type" value="Genomic_DNA"/>
</dbReference>
<keyword evidence="1" id="KW-0812">Transmembrane</keyword>
<keyword evidence="1" id="KW-0472">Membrane</keyword>
<evidence type="ECO:0000256" key="1">
    <source>
        <dbReference type="SAM" id="Phobius"/>
    </source>
</evidence>
<protein>
    <submittedName>
        <fullName evidence="2">Uncharacterized protein</fullName>
    </submittedName>
</protein>
<dbReference type="Proteomes" id="UP000494165">
    <property type="component" value="Unassembled WGS sequence"/>
</dbReference>
<gene>
    <name evidence="2" type="ORF">CLODIP_2_CD05882</name>
</gene>
<accession>A0A8S1DSV7</accession>
<reference evidence="2 3" key="1">
    <citation type="submission" date="2020-04" db="EMBL/GenBank/DDBJ databases">
        <authorList>
            <person name="Alioto T."/>
            <person name="Alioto T."/>
            <person name="Gomez Garrido J."/>
        </authorList>
    </citation>
    <scope>NUCLEOTIDE SEQUENCE [LARGE SCALE GENOMIC DNA]</scope>
</reference>
<comment type="caution">
    <text evidence="2">The sequence shown here is derived from an EMBL/GenBank/DDBJ whole genome shotgun (WGS) entry which is preliminary data.</text>
</comment>
<dbReference type="AlphaFoldDB" id="A0A8S1DSV7"/>
<feature type="transmembrane region" description="Helical" evidence="1">
    <location>
        <begin position="105"/>
        <end position="124"/>
    </location>
</feature>
<evidence type="ECO:0000313" key="3">
    <source>
        <dbReference type="Proteomes" id="UP000494165"/>
    </source>
</evidence>
<feature type="transmembrane region" description="Helical" evidence="1">
    <location>
        <begin position="52"/>
        <end position="72"/>
    </location>
</feature>
<sequence>MEEGTAGRTQGCASACETATRIQLVLDPAKLSQPKPEYILNNEIVFIENGGALTSCSSFGFIFVLLFPFLILVSENPTLLELIVAGTLVAITCSIIFILTYIFTTVVSLVAVYILMYLVVVFWCNKECKTMKITDWQKIGGILSSAET</sequence>